<proteinExistence type="predicted"/>
<dbReference type="Pfam" id="PF13581">
    <property type="entry name" value="HATPase_c_2"/>
    <property type="match status" value="1"/>
</dbReference>
<feature type="domain" description="Histidine kinase/HSP90-like ATPase" evidence="1">
    <location>
        <begin position="21"/>
        <end position="132"/>
    </location>
</feature>
<keyword evidence="2" id="KW-0067">ATP-binding</keyword>
<keyword evidence="2" id="KW-0547">Nucleotide-binding</keyword>
<evidence type="ECO:0000259" key="1">
    <source>
        <dbReference type="Pfam" id="PF13581"/>
    </source>
</evidence>
<dbReference type="EMBL" id="JBHSLD010000025">
    <property type="protein sequence ID" value="MFC5382352.1"/>
    <property type="molecule type" value="Genomic_DNA"/>
</dbReference>
<dbReference type="InterPro" id="IPR003594">
    <property type="entry name" value="HATPase_dom"/>
</dbReference>
<gene>
    <name evidence="2" type="ORF">ACFPJ6_16425</name>
</gene>
<dbReference type="GO" id="GO:0005524">
    <property type="term" value="F:ATP binding"/>
    <property type="evidence" value="ECO:0007669"/>
    <property type="project" value="UniProtKB-KW"/>
</dbReference>
<keyword evidence="3" id="KW-1185">Reference proteome</keyword>
<evidence type="ECO:0000313" key="2">
    <source>
        <dbReference type="EMBL" id="MFC5382352.1"/>
    </source>
</evidence>
<protein>
    <submittedName>
        <fullName evidence="2">ATP-binding protein</fullName>
    </submittedName>
</protein>
<reference evidence="3" key="1">
    <citation type="journal article" date="2019" name="Int. J. Syst. Evol. Microbiol.">
        <title>The Global Catalogue of Microorganisms (GCM) 10K type strain sequencing project: providing services to taxonomists for standard genome sequencing and annotation.</title>
        <authorList>
            <consortium name="The Broad Institute Genomics Platform"/>
            <consortium name="The Broad Institute Genome Sequencing Center for Infectious Disease"/>
            <person name="Wu L."/>
            <person name="Ma J."/>
        </authorList>
    </citation>
    <scope>NUCLEOTIDE SEQUENCE [LARGE SCALE GENOMIC DNA]</scope>
    <source>
        <strain evidence="3">CCUG 43114</strain>
    </source>
</reference>
<organism evidence="2 3">
    <name type="scientific">Aquipuribacter nitratireducens</name>
    <dbReference type="NCBI Taxonomy" id="650104"/>
    <lineage>
        <taxon>Bacteria</taxon>
        <taxon>Bacillati</taxon>
        <taxon>Actinomycetota</taxon>
        <taxon>Actinomycetes</taxon>
        <taxon>Micrococcales</taxon>
        <taxon>Intrasporangiaceae</taxon>
        <taxon>Aquipuribacter</taxon>
    </lineage>
</organism>
<comment type="caution">
    <text evidence="2">The sequence shown here is derived from an EMBL/GenBank/DDBJ whole genome shotgun (WGS) entry which is preliminary data.</text>
</comment>
<evidence type="ECO:0000313" key="3">
    <source>
        <dbReference type="Proteomes" id="UP001596122"/>
    </source>
</evidence>
<dbReference type="Proteomes" id="UP001596122">
    <property type="component" value="Unassembled WGS sequence"/>
</dbReference>
<accession>A0ABW0GRP8</accession>
<name>A0ABW0GRP8_9MICO</name>
<sequence length="139" mass="14412">MDLPMGAVAGDEDVVLRIGGSPENVRTARLVAAAVARREGLPEDRVDEVRIAVGEAVTWALNTITDRAVEVVLGPGGRGEHAARTFVVRVGGGLALLSSDATGLPEEGGDDLAVALLRGLADDVHVDGDVTVLSWRDLP</sequence>
<dbReference type="RefSeq" id="WP_340270089.1">
    <property type="nucleotide sequence ID" value="NZ_JBBEOG010000005.1"/>
</dbReference>